<evidence type="ECO:0000313" key="3">
    <source>
        <dbReference type="EnsemblFungi" id="PTTG_00676-t43_1-p1"/>
    </source>
</evidence>
<gene>
    <name evidence="2" type="ORF">PTTG_00676</name>
</gene>
<sequence length="93" mass="10250">MPFLFNMIHAKLKKQPLTAKSPADDDREDSDDETDPVPKTDLQGDGMDPNDEFDVNSPVDHNERAYMPPSQISSLDQASKVTGPKSGAIPMHQ</sequence>
<evidence type="ECO:0000313" key="4">
    <source>
        <dbReference type="Proteomes" id="UP000005240"/>
    </source>
</evidence>
<accession>A0A180GUB9</accession>
<organism evidence="2">
    <name type="scientific">Puccinia triticina (isolate 1-1 / race 1 (BBBD))</name>
    <name type="common">Brown leaf rust fungus</name>
    <dbReference type="NCBI Taxonomy" id="630390"/>
    <lineage>
        <taxon>Eukaryota</taxon>
        <taxon>Fungi</taxon>
        <taxon>Dikarya</taxon>
        <taxon>Basidiomycota</taxon>
        <taxon>Pucciniomycotina</taxon>
        <taxon>Pucciniomycetes</taxon>
        <taxon>Pucciniales</taxon>
        <taxon>Pucciniaceae</taxon>
        <taxon>Puccinia</taxon>
    </lineage>
</organism>
<evidence type="ECO:0000313" key="2">
    <source>
        <dbReference type="EMBL" id="OAV96360.1"/>
    </source>
</evidence>
<feature type="compositionally biased region" description="Polar residues" evidence="1">
    <location>
        <begin position="70"/>
        <end position="80"/>
    </location>
</feature>
<feature type="compositionally biased region" description="Acidic residues" evidence="1">
    <location>
        <begin position="25"/>
        <end position="35"/>
    </location>
</feature>
<reference evidence="3 4" key="3">
    <citation type="journal article" date="2017" name="G3 (Bethesda)">
        <title>Comparative analysis highlights variable genome content of wheat rusts and divergence of the mating loci.</title>
        <authorList>
            <person name="Cuomo C.A."/>
            <person name="Bakkeren G."/>
            <person name="Khalil H.B."/>
            <person name="Panwar V."/>
            <person name="Joly D."/>
            <person name="Linning R."/>
            <person name="Sakthikumar S."/>
            <person name="Song X."/>
            <person name="Adiconis X."/>
            <person name="Fan L."/>
            <person name="Goldberg J.M."/>
            <person name="Levin J.Z."/>
            <person name="Young S."/>
            <person name="Zeng Q."/>
            <person name="Anikster Y."/>
            <person name="Bruce M."/>
            <person name="Wang M."/>
            <person name="Yin C."/>
            <person name="McCallum B."/>
            <person name="Szabo L.J."/>
            <person name="Hulbert S."/>
            <person name="Chen X."/>
            <person name="Fellers J.P."/>
        </authorList>
    </citation>
    <scope>NUCLEOTIDE SEQUENCE</scope>
    <source>
        <strain evidence="3">isolate 1-1 / race 1 (BBBD)</strain>
        <strain evidence="4">Isolate 1-1 / race 1 (BBBD)</strain>
    </source>
</reference>
<evidence type="ECO:0000256" key="1">
    <source>
        <dbReference type="SAM" id="MobiDB-lite"/>
    </source>
</evidence>
<keyword evidence="4" id="KW-1185">Reference proteome</keyword>
<dbReference type="VEuPathDB" id="FungiDB:PTTG_00676"/>
<reference evidence="2" key="2">
    <citation type="submission" date="2016-05" db="EMBL/GenBank/DDBJ databases">
        <title>Comparative analysis highlights variable genome content of wheat rusts and divergence of the mating loci.</title>
        <authorList>
            <person name="Cuomo C.A."/>
            <person name="Bakkeren G."/>
            <person name="Szabo L."/>
            <person name="Khalil H."/>
            <person name="Joly D."/>
            <person name="Goldberg J."/>
            <person name="Young S."/>
            <person name="Zeng Q."/>
            <person name="Fellers J."/>
        </authorList>
    </citation>
    <scope>NUCLEOTIDE SEQUENCE [LARGE SCALE GENOMIC DNA]</scope>
    <source>
        <strain evidence="2">1-1 BBBD Race 1</strain>
    </source>
</reference>
<reference evidence="3" key="4">
    <citation type="submission" date="2025-05" db="UniProtKB">
        <authorList>
            <consortium name="EnsemblFungi"/>
        </authorList>
    </citation>
    <scope>IDENTIFICATION</scope>
    <source>
        <strain evidence="3">isolate 1-1 / race 1 (BBBD)</strain>
    </source>
</reference>
<protein>
    <submittedName>
        <fullName evidence="2 3">Uncharacterized protein</fullName>
    </submittedName>
</protein>
<dbReference type="EMBL" id="ADAS02000020">
    <property type="protein sequence ID" value="OAV96360.1"/>
    <property type="molecule type" value="Genomic_DNA"/>
</dbReference>
<dbReference type="AlphaFoldDB" id="A0A180GUB9"/>
<proteinExistence type="predicted"/>
<name>A0A180GUB9_PUCT1</name>
<reference evidence="2" key="1">
    <citation type="submission" date="2009-11" db="EMBL/GenBank/DDBJ databases">
        <authorList>
            <consortium name="The Broad Institute Genome Sequencing Platform"/>
            <person name="Ward D."/>
            <person name="Feldgarden M."/>
            <person name="Earl A."/>
            <person name="Young S.K."/>
            <person name="Zeng Q."/>
            <person name="Koehrsen M."/>
            <person name="Alvarado L."/>
            <person name="Berlin A."/>
            <person name="Bochicchio J."/>
            <person name="Borenstein D."/>
            <person name="Chapman S.B."/>
            <person name="Chen Z."/>
            <person name="Engels R."/>
            <person name="Freedman E."/>
            <person name="Gellesch M."/>
            <person name="Goldberg J."/>
            <person name="Griggs A."/>
            <person name="Gujja S."/>
            <person name="Heilman E."/>
            <person name="Heiman D."/>
            <person name="Hepburn T."/>
            <person name="Howarth C."/>
            <person name="Jen D."/>
            <person name="Larson L."/>
            <person name="Lewis B."/>
            <person name="Mehta T."/>
            <person name="Park D."/>
            <person name="Pearson M."/>
            <person name="Roberts A."/>
            <person name="Saif S."/>
            <person name="Shea T."/>
            <person name="Shenoy N."/>
            <person name="Sisk P."/>
            <person name="Stolte C."/>
            <person name="Sykes S."/>
            <person name="Thomson T."/>
            <person name="Walk T."/>
            <person name="White J."/>
            <person name="Yandava C."/>
            <person name="Izard J."/>
            <person name="Baranova O.V."/>
            <person name="Blanton J.M."/>
            <person name="Tanner A.C."/>
            <person name="Dewhirst F.E."/>
            <person name="Haas B."/>
            <person name="Nusbaum C."/>
            <person name="Birren B."/>
        </authorList>
    </citation>
    <scope>NUCLEOTIDE SEQUENCE [LARGE SCALE GENOMIC DNA]</scope>
    <source>
        <strain evidence="2">1-1 BBBD Race 1</strain>
    </source>
</reference>
<feature type="region of interest" description="Disordered" evidence="1">
    <location>
        <begin position="12"/>
        <end position="93"/>
    </location>
</feature>
<dbReference type="Proteomes" id="UP000005240">
    <property type="component" value="Unassembled WGS sequence"/>
</dbReference>
<dbReference type="EnsemblFungi" id="PTTG_00676-t43_1">
    <property type="protein sequence ID" value="PTTG_00676-t43_1-p1"/>
    <property type="gene ID" value="PTTG_00676"/>
</dbReference>